<proteinExistence type="predicted"/>
<sequence>IIDTVILAGETDTYFRNQEDLIPIYKELFNNVYDKIKEKHPDVKIGNSFSLNGVINKDLNHIVSDLNQGDFVAFTYFPTDSLNEIVKKPHDAKADLEKALELVPDKKIIFFEISWSTSEFVGGTIEDQLDFMLTSFDFYRDNEEKIESFTWYRQYDKPDGTCIVDLSKIEGTVGIGTSEFVAERLSHYICNAGLLDVDGKPKPAWDEFKKHISQLQ</sequence>
<dbReference type="InterPro" id="IPR017853">
    <property type="entry name" value="GH"/>
</dbReference>
<reference evidence="1" key="1">
    <citation type="journal article" date="2015" name="Nature">
        <title>Complex archaea that bridge the gap between prokaryotes and eukaryotes.</title>
        <authorList>
            <person name="Spang A."/>
            <person name="Saw J.H."/>
            <person name="Jorgensen S.L."/>
            <person name="Zaremba-Niedzwiedzka K."/>
            <person name="Martijn J."/>
            <person name="Lind A.E."/>
            <person name="van Eijk R."/>
            <person name="Schleper C."/>
            <person name="Guy L."/>
            <person name="Ettema T.J."/>
        </authorList>
    </citation>
    <scope>NUCLEOTIDE SEQUENCE</scope>
</reference>
<name>A0A0F9M3B1_9ZZZZ</name>
<accession>A0A0F9M3B1</accession>
<protein>
    <submittedName>
        <fullName evidence="1">Uncharacterized protein</fullName>
    </submittedName>
</protein>
<dbReference type="EMBL" id="LAZR01005402">
    <property type="protein sequence ID" value="KKN00209.1"/>
    <property type="molecule type" value="Genomic_DNA"/>
</dbReference>
<dbReference type="Gene3D" id="3.20.20.80">
    <property type="entry name" value="Glycosidases"/>
    <property type="match status" value="1"/>
</dbReference>
<gene>
    <name evidence="1" type="ORF">LCGC14_1140010</name>
</gene>
<dbReference type="SUPFAM" id="SSF51445">
    <property type="entry name" value="(Trans)glycosidases"/>
    <property type="match status" value="1"/>
</dbReference>
<evidence type="ECO:0000313" key="1">
    <source>
        <dbReference type="EMBL" id="KKN00209.1"/>
    </source>
</evidence>
<dbReference type="AlphaFoldDB" id="A0A0F9M3B1"/>
<organism evidence="1">
    <name type="scientific">marine sediment metagenome</name>
    <dbReference type="NCBI Taxonomy" id="412755"/>
    <lineage>
        <taxon>unclassified sequences</taxon>
        <taxon>metagenomes</taxon>
        <taxon>ecological metagenomes</taxon>
    </lineage>
</organism>
<comment type="caution">
    <text evidence="1">The sequence shown here is derived from an EMBL/GenBank/DDBJ whole genome shotgun (WGS) entry which is preliminary data.</text>
</comment>
<feature type="non-terminal residue" evidence="1">
    <location>
        <position position="1"/>
    </location>
</feature>